<protein>
    <submittedName>
        <fullName evidence="1">Uncharacterized protein</fullName>
    </submittedName>
</protein>
<accession>A0A0F9FB79</accession>
<comment type="caution">
    <text evidence="1">The sequence shown here is derived from an EMBL/GenBank/DDBJ whole genome shotgun (WGS) entry which is preliminary data.</text>
</comment>
<dbReference type="EMBL" id="LAZR01021926">
    <property type="protein sequence ID" value="KKL83639.1"/>
    <property type="molecule type" value="Genomic_DNA"/>
</dbReference>
<dbReference type="AlphaFoldDB" id="A0A0F9FB79"/>
<organism evidence="1">
    <name type="scientific">marine sediment metagenome</name>
    <dbReference type="NCBI Taxonomy" id="412755"/>
    <lineage>
        <taxon>unclassified sequences</taxon>
        <taxon>metagenomes</taxon>
        <taxon>ecological metagenomes</taxon>
    </lineage>
</organism>
<gene>
    <name evidence="1" type="ORF">LCGC14_1972700</name>
</gene>
<reference evidence="1" key="1">
    <citation type="journal article" date="2015" name="Nature">
        <title>Complex archaea that bridge the gap between prokaryotes and eukaryotes.</title>
        <authorList>
            <person name="Spang A."/>
            <person name="Saw J.H."/>
            <person name="Jorgensen S.L."/>
            <person name="Zaremba-Niedzwiedzka K."/>
            <person name="Martijn J."/>
            <person name="Lind A.E."/>
            <person name="van Eijk R."/>
            <person name="Schleper C."/>
            <person name="Guy L."/>
            <person name="Ettema T.J."/>
        </authorList>
    </citation>
    <scope>NUCLEOTIDE SEQUENCE</scope>
</reference>
<feature type="non-terminal residue" evidence="1">
    <location>
        <position position="28"/>
    </location>
</feature>
<name>A0A0F9FB79_9ZZZZ</name>
<evidence type="ECO:0000313" key="1">
    <source>
        <dbReference type="EMBL" id="KKL83639.1"/>
    </source>
</evidence>
<sequence>MGAGRLDEEAIFEAAIEIDSPSERAVYL</sequence>
<proteinExistence type="predicted"/>